<evidence type="ECO:0000256" key="2">
    <source>
        <dbReference type="ARBA" id="ARBA00022679"/>
    </source>
</evidence>
<dbReference type="AlphaFoldDB" id="A0A7C3CMM9"/>
<sequence length="379" mass="43003">MERFLHLIPVMRLMDTTLREGAQRWGVYFPFRVRREIVRYLAEIGIEEVELGVVGEERLRGLLLSCRRFSPPPAFSVWLRLRKEDIEKAARLPEVGFNLSVPVSELQIRRRLRLDPETLLKKTEELVALATRYSPCVTLGLEDASRAEESFILQICRVSLAAGAQRIRISDTLGLLHPLEVIHLVELLKKAFPETEVGFHGHNDFGLATANAVAALLGGADWVDVSVLGLGERAGIASLEEVLAYLYFRQNCQHYRLELLPKLSHYVAWQAGEVIPEFRPVVGRKLFYCESGLHVDGLKKAPELYEPFPPELLGLKRKFSLGAKSGRAALRALLEEWRLDCPEEKLGLLLREIRRRASELGRPLGPEEIKHLLDSLQQK</sequence>
<dbReference type="InterPro" id="IPR054691">
    <property type="entry name" value="LeuA/HCS_post-cat"/>
</dbReference>
<dbReference type="PANTHER" id="PTHR42880:SF1">
    <property type="entry name" value="ISOPROPYLMALATE_HOMOCITRATE_CITRAMALATE SYNTHASE FAMILY PROTEIN"/>
    <property type="match status" value="1"/>
</dbReference>
<evidence type="ECO:0000313" key="4">
    <source>
        <dbReference type="EMBL" id="HFC97575.1"/>
    </source>
</evidence>
<keyword evidence="2" id="KW-0808">Transferase</keyword>
<keyword evidence="4" id="KW-0670">Pyruvate</keyword>
<dbReference type="InterPro" id="IPR013785">
    <property type="entry name" value="Aldolase_TIM"/>
</dbReference>
<protein>
    <submittedName>
        <fullName evidence="4">Pyruvate carboxyltransferase</fullName>
    </submittedName>
</protein>
<dbReference type="PROSITE" id="PS00816">
    <property type="entry name" value="AIPM_HOMOCIT_SYNTH_2"/>
    <property type="match status" value="1"/>
</dbReference>
<dbReference type="Gene3D" id="1.10.238.260">
    <property type="match status" value="1"/>
</dbReference>
<comment type="caution">
    <text evidence="4">The sequence shown here is derived from an EMBL/GenBank/DDBJ whole genome shotgun (WGS) entry which is preliminary data.</text>
</comment>
<accession>A0A7C3CMM9</accession>
<dbReference type="GO" id="GO:0046912">
    <property type="term" value="F:acyltransferase activity, acyl groups converted into alkyl on transfer"/>
    <property type="evidence" value="ECO:0007669"/>
    <property type="project" value="InterPro"/>
</dbReference>
<dbReference type="Pfam" id="PF22617">
    <property type="entry name" value="HCS_D2"/>
    <property type="match status" value="1"/>
</dbReference>
<dbReference type="PANTHER" id="PTHR42880">
    <property type="entry name" value="HOMOCITRATE SYNTHASE"/>
    <property type="match status" value="1"/>
</dbReference>
<reference evidence="4" key="1">
    <citation type="journal article" date="2020" name="mSystems">
        <title>Genome- and Community-Level Interaction Insights into Carbon Utilization and Element Cycling Functions of Hydrothermarchaeota in Hydrothermal Sediment.</title>
        <authorList>
            <person name="Zhou Z."/>
            <person name="Liu Y."/>
            <person name="Xu W."/>
            <person name="Pan J."/>
            <person name="Luo Z.H."/>
            <person name="Li M."/>
        </authorList>
    </citation>
    <scope>NUCLEOTIDE SEQUENCE [LARGE SCALE GENOMIC DNA]</scope>
    <source>
        <strain evidence="4">HyVt-483</strain>
    </source>
</reference>
<dbReference type="Proteomes" id="UP000886043">
    <property type="component" value="Unassembled WGS sequence"/>
</dbReference>
<proteinExistence type="inferred from homology"/>
<dbReference type="PROSITE" id="PS50991">
    <property type="entry name" value="PYR_CT"/>
    <property type="match status" value="1"/>
</dbReference>
<gene>
    <name evidence="4" type="ORF">ENJ40_03830</name>
</gene>
<dbReference type="Pfam" id="PF00682">
    <property type="entry name" value="HMGL-like"/>
    <property type="match status" value="1"/>
</dbReference>
<comment type="similarity">
    <text evidence="1">Belongs to the alpha-IPM synthase/homocitrate synthase family.</text>
</comment>
<dbReference type="SUPFAM" id="SSF51569">
    <property type="entry name" value="Aldolase"/>
    <property type="match status" value="1"/>
</dbReference>
<dbReference type="Gene3D" id="3.20.20.70">
    <property type="entry name" value="Aldolase class I"/>
    <property type="match status" value="1"/>
</dbReference>
<evidence type="ECO:0000259" key="3">
    <source>
        <dbReference type="PROSITE" id="PS50991"/>
    </source>
</evidence>
<dbReference type="InterPro" id="IPR002034">
    <property type="entry name" value="AIPM/Hcit_synth_CS"/>
</dbReference>
<evidence type="ECO:0000256" key="1">
    <source>
        <dbReference type="ARBA" id="ARBA00006154"/>
    </source>
</evidence>
<dbReference type="GO" id="GO:0019752">
    <property type="term" value="P:carboxylic acid metabolic process"/>
    <property type="evidence" value="ECO:0007669"/>
    <property type="project" value="InterPro"/>
</dbReference>
<organism evidence="4">
    <name type="scientific">Thermosulfurimonas dismutans</name>
    <dbReference type="NCBI Taxonomy" id="999894"/>
    <lineage>
        <taxon>Bacteria</taxon>
        <taxon>Pseudomonadati</taxon>
        <taxon>Thermodesulfobacteriota</taxon>
        <taxon>Thermodesulfobacteria</taxon>
        <taxon>Thermodesulfobacteriales</taxon>
        <taxon>Thermodesulfobacteriaceae</taxon>
        <taxon>Thermosulfurimonas</taxon>
    </lineage>
</organism>
<name>A0A7C3CMM9_9BACT</name>
<feature type="domain" description="Pyruvate carboxyltransferase" evidence="3">
    <location>
        <begin position="11"/>
        <end position="261"/>
    </location>
</feature>
<dbReference type="EMBL" id="DRMH01000045">
    <property type="protein sequence ID" value="HFC97575.1"/>
    <property type="molecule type" value="Genomic_DNA"/>
</dbReference>
<dbReference type="InterPro" id="IPR000891">
    <property type="entry name" value="PYR_CT"/>
</dbReference>